<name>A0ACB9PFS0_BAUVA</name>
<evidence type="ECO:0000313" key="1">
    <source>
        <dbReference type="EMBL" id="KAI4346794.1"/>
    </source>
</evidence>
<keyword evidence="2" id="KW-1185">Reference proteome</keyword>
<reference evidence="1 2" key="1">
    <citation type="journal article" date="2022" name="DNA Res.">
        <title>Chromosomal-level genome assembly of the orchid tree Bauhinia variegata (Leguminosae; Cercidoideae) supports the allotetraploid origin hypothesis of Bauhinia.</title>
        <authorList>
            <person name="Zhong Y."/>
            <person name="Chen Y."/>
            <person name="Zheng D."/>
            <person name="Pang J."/>
            <person name="Liu Y."/>
            <person name="Luo S."/>
            <person name="Meng S."/>
            <person name="Qian L."/>
            <person name="Wei D."/>
            <person name="Dai S."/>
            <person name="Zhou R."/>
        </authorList>
    </citation>
    <scope>NUCLEOTIDE SEQUENCE [LARGE SCALE GENOMIC DNA]</scope>
    <source>
        <strain evidence="1">BV-YZ2020</strain>
    </source>
</reference>
<comment type="caution">
    <text evidence="1">The sequence shown here is derived from an EMBL/GenBank/DDBJ whole genome shotgun (WGS) entry which is preliminary data.</text>
</comment>
<proteinExistence type="predicted"/>
<dbReference type="EMBL" id="CM039429">
    <property type="protein sequence ID" value="KAI4346794.1"/>
    <property type="molecule type" value="Genomic_DNA"/>
</dbReference>
<sequence length="417" mass="48025">MKFQAIELLNGKCSSADIPKILLLPFTLLLTLFLFSLIRISNPLFPKMYTRSSNSTEAKRCNVFSGEWVSYLEAPHYYNETCKLMLDQQNCFKNGRPDREFLNWRWKPDECELPLFNATQFLKLARGKSMAFVGDSVGRNQMLSLLCLLSKVASPEDISSKYAPLNPYSELESSQWFYADYGFTLAMFFSPFLVRSIQSDPNGFSFHSRVHVYLDEADEEWATRIKSFDCVIISAAQWFWRQMVFYEKGQIVGCFGCKNENITDLSNTYGLRNVIRTALRTLNDLKGYNGVTFLRTYSPTHFENGEFNTGGRCARTKPFTKEEKRLDGYPSEAYLIQVDEFKAAEKEGRKRGLQFWLLETTEAMLLRPDGHPNVYGKVKNKNVSVVDCVHWCLPGPIDTWNEFLLYFLKLGTQTSSS</sequence>
<organism evidence="1 2">
    <name type="scientific">Bauhinia variegata</name>
    <name type="common">Purple orchid tree</name>
    <name type="synonym">Phanera variegata</name>
    <dbReference type="NCBI Taxonomy" id="167791"/>
    <lineage>
        <taxon>Eukaryota</taxon>
        <taxon>Viridiplantae</taxon>
        <taxon>Streptophyta</taxon>
        <taxon>Embryophyta</taxon>
        <taxon>Tracheophyta</taxon>
        <taxon>Spermatophyta</taxon>
        <taxon>Magnoliopsida</taxon>
        <taxon>eudicotyledons</taxon>
        <taxon>Gunneridae</taxon>
        <taxon>Pentapetalae</taxon>
        <taxon>rosids</taxon>
        <taxon>fabids</taxon>
        <taxon>Fabales</taxon>
        <taxon>Fabaceae</taxon>
        <taxon>Cercidoideae</taxon>
        <taxon>Cercideae</taxon>
        <taxon>Bauhiniinae</taxon>
        <taxon>Bauhinia</taxon>
    </lineage>
</organism>
<dbReference type="Proteomes" id="UP000828941">
    <property type="component" value="Chromosome 4"/>
</dbReference>
<evidence type="ECO:0000313" key="2">
    <source>
        <dbReference type="Proteomes" id="UP000828941"/>
    </source>
</evidence>
<gene>
    <name evidence="1" type="ORF">L6164_007663</name>
</gene>
<protein>
    <submittedName>
        <fullName evidence="1">Uncharacterized protein</fullName>
    </submittedName>
</protein>
<accession>A0ACB9PFS0</accession>